<dbReference type="EMBL" id="ATBP01002002">
    <property type="protein sequence ID" value="ETR66416.1"/>
    <property type="molecule type" value="Genomic_DNA"/>
</dbReference>
<organism evidence="1 2">
    <name type="scientific">Candidatus Magnetoglobus multicellularis str. Araruama</name>
    <dbReference type="NCBI Taxonomy" id="890399"/>
    <lineage>
        <taxon>Bacteria</taxon>
        <taxon>Pseudomonadati</taxon>
        <taxon>Thermodesulfobacteriota</taxon>
        <taxon>Desulfobacteria</taxon>
        <taxon>Desulfobacterales</taxon>
        <taxon>Desulfobacteraceae</taxon>
        <taxon>Candidatus Magnetoglobus</taxon>
    </lineage>
</organism>
<proteinExistence type="predicted"/>
<name>A0A1V1NV99_9BACT</name>
<evidence type="ECO:0000313" key="1">
    <source>
        <dbReference type="EMBL" id="ETR66416.1"/>
    </source>
</evidence>
<evidence type="ECO:0000313" key="2">
    <source>
        <dbReference type="Proteomes" id="UP000189670"/>
    </source>
</evidence>
<dbReference type="Proteomes" id="UP000189670">
    <property type="component" value="Unassembled WGS sequence"/>
</dbReference>
<dbReference type="AlphaFoldDB" id="A0A1V1NV99"/>
<sequence>VAGDDTSYSLSVHDSSAATTGMIKGFITDKYLGTAVEGVIITTSFNRSAISQKIGDYRIFNCKQETGIAISTKHIKYLDYTTSVDVNELSITYKDMAITPDIDSDQQQGLSDVLWLLKHISQPDDQYSMKSPIKLSVLIELLILLSKR</sequence>
<feature type="non-terminal residue" evidence="1">
    <location>
        <position position="1"/>
    </location>
</feature>
<comment type="caution">
    <text evidence="1">The sequence shown here is derived from an EMBL/GenBank/DDBJ whole genome shotgun (WGS) entry which is preliminary data.</text>
</comment>
<reference evidence="2" key="1">
    <citation type="submission" date="2012-11" db="EMBL/GenBank/DDBJ databases">
        <authorList>
            <person name="Lucero-Rivera Y.E."/>
            <person name="Tovar-Ramirez D."/>
        </authorList>
    </citation>
    <scope>NUCLEOTIDE SEQUENCE [LARGE SCALE GENOMIC DNA]</scope>
    <source>
        <strain evidence="2">Araruama</strain>
    </source>
</reference>
<gene>
    <name evidence="1" type="ORF">OMM_12827</name>
</gene>
<accession>A0A1V1NV99</accession>
<protein>
    <submittedName>
        <fullName evidence="1">Uncharacterized protein</fullName>
    </submittedName>
</protein>